<dbReference type="InterPro" id="IPR013249">
    <property type="entry name" value="RNA_pol_sigma70_r4_t2"/>
</dbReference>
<keyword evidence="5" id="KW-0804">Transcription</keyword>
<dbReference type="GO" id="GO:0016987">
    <property type="term" value="F:sigma factor activity"/>
    <property type="evidence" value="ECO:0007669"/>
    <property type="project" value="UniProtKB-KW"/>
</dbReference>
<evidence type="ECO:0000256" key="4">
    <source>
        <dbReference type="ARBA" id="ARBA00023125"/>
    </source>
</evidence>
<sequence length="277" mass="29968">MGGLILNREERNELVLQHLPLVGYLVSELCARASHLSRDDFASVGSVALITSADSFDPNLGVPFGAFARRRIVGAFADEMRASDWATRSARKRIKETMSVQETLSGVLGRTPSVAETASALGVERSVVEAALADAARTLSPLDDVVVDTVAAETISPEHSVLADERLKYLRAAVEALPEKMRYVVEEIYFGGRTVKELAEELGSTHAAVSQQRAEGIRLMRDGLSAHYADDPGQSFEPQSRITARRRHDYLSTLATATLGGITRSFSSPDAALNRAV</sequence>
<proteinExistence type="inferred from homology"/>
<dbReference type="EMBL" id="JAUSRG010000012">
    <property type="protein sequence ID" value="MDP9906553.1"/>
    <property type="molecule type" value="Genomic_DNA"/>
</dbReference>
<evidence type="ECO:0000259" key="7">
    <source>
        <dbReference type="Pfam" id="PF08281"/>
    </source>
</evidence>
<dbReference type="InterPro" id="IPR014284">
    <property type="entry name" value="RNA_pol_sigma-70_dom"/>
</dbReference>
<dbReference type="SUPFAM" id="SSF88659">
    <property type="entry name" value="Sigma3 and sigma4 domains of RNA polymerase sigma factors"/>
    <property type="match status" value="2"/>
</dbReference>
<dbReference type="InterPro" id="IPR007627">
    <property type="entry name" value="RNA_pol_sigma70_r2"/>
</dbReference>
<organism evidence="8 11">
    <name type="scientific">Arthrobacter bambusae</name>
    <dbReference type="NCBI Taxonomy" id="1338426"/>
    <lineage>
        <taxon>Bacteria</taxon>
        <taxon>Bacillati</taxon>
        <taxon>Actinomycetota</taxon>
        <taxon>Actinomycetes</taxon>
        <taxon>Micrococcales</taxon>
        <taxon>Micrococcaceae</taxon>
        <taxon>Arthrobacter</taxon>
    </lineage>
</organism>
<dbReference type="Proteomes" id="UP001242995">
    <property type="component" value="Unassembled WGS sequence"/>
</dbReference>
<evidence type="ECO:0000313" key="8">
    <source>
        <dbReference type="EMBL" id="MDP9906553.1"/>
    </source>
</evidence>
<keyword evidence="2" id="KW-0805">Transcription regulation</keyword>
<comment type="caution">
    <text evidence="8">The sequence shown here is derived from an EMBL/GenBank/DDBJ whole genome shotgun (WGS) entry which is preliminary data.</text>
</comment>
<keyword evidence="8" id="KW-0966">Cell projection</keyword>
<dbReference type="NCBIfam" id="TIGR02937">
    <property type="entry name" value="sigma70-ECF"/>
    <property type="match status" value="1"/>
</dbReference>
<dbReference type="EMBL" id="JAUSTF010000006">
    <property type="protein sequence ID" value="MDQ0181389.1"/>
    <property type="molecule type" value="Genomic_DNA"/>
</dbReference>
<dbReference type="GO" id="GO:0006352">
    <property type="term" value="P:DNA-templated transcription initiation"/>
    <property type="evidence" value="ECO:0007669"/>
    <property type="project" value="InterPro"/>
</dbReference>
<evidence type="ECO:0000313" key="9">
    <source>
        <dbReference type="EMBL" id="MDQ0181389.1"/>
    </source>
</evidence>
<feature type="domain" description="RNA polymerase sigma factor 70 region 4 type 2" evidence="7">
    <location>
        <begin position="169"/>
        <end position="213"/>
    </location>
</feature>
<evidence type="ECO:0000256" key="3">
    <source>
        <dbReference type="ARBA" id="ARBA00023082"/>
    </source>
</evidence>
<name>A0AAW8DII2_9MICC</name>
<keyword evidence="3" id="KW-0731">Sigma factor</keyword>
<comment type="similarity">
    <text evidence="1">Belongs to the sigma-70 factor family. ECF subfamily.</text>
</comment>
<accession>A0AAW8DII2</accession>
<dbReference type="InterPro" id="IPR013325">
    <property type="entry name" value="RNA_pol_sigma_r2"/>
</dbReference>
<dbReference type="GO" id="GO:0003677">
    <property type="term" value="F:DNA binding"/>
    <property type="evidence" value="ECO:0007669"/>
    <property type="project" value="UniProtKB-KW"/>
</dbReference>
<evidence type="ECO:0000313" key="11">
    <source>
        <dbReference type="Proteomes" id="UP001242995"/>
    </source>
</evidence>
<dbReference type="AlphaFoldDB" id="A0AAW8DII2"/>
<reference evidence="8 10" key="1">
    <citation type="submission" date="2023-07" db="EMBL/GenBank/DDBJ databases">
        <title>Sorghum-associated microbial communities from plants grown in Nebraska, USA.</title>
        <authorList>
            <person name="Schachtman D."/>
        </authorList>
    </citation>
    <scope>NUCLEOTIDE SEQUENCE</scope>
    <source>
        <strain evidence="8">DS1006</strain>
        <strain evidence="9 10">DS1016</strain>
    </source>
</reference>
<keyword evidence="8" id="KW-0282">Flagellum</keyword>
<dbReference type="InterPro" id="IPR013324">
    <property type="entry name" value="RNA_pol_sigma_r3/r4-like"/>
</dbReference>
<keyword evidence="10" id="KW-1185">Reference proteome</keyword>
<dbReference type="Pfam" id="PF08281">
    <property type="entry name" value="Sigma70_r4_2"/>
    <property type="match status" value="1"/>
</dbReference>
<dbReference type="Proteomes" id="UP001230951">
    <property type="component" value="Unassembled WGS sequence"/>
</dbReference>
<dbReference type="RefSeq" id="WP_284989602.1">
    <property type="nucleotide sequence ID" value="NZ_JAUSRG010000012.1"/>
</dbReference>
<keyword evidence="8" id="KW-0969">Cilium</keyword>
<evidence type="ECO:0000256" key="5">
    <source>
        <dbReference type="ARBA" id="ARBA00023163"/>
    </source>
</evidence>
<feature type="domain" description="RNA polymerase sigma-70 region 2" evidence="6">
    <location>
        <begin position="14"/>
        <end position="85"/>
    </location>
</feature>
<dbReference type="Gene3D" id="1.10.1740.10">
    <property type="match status" value="1"/>
</dbReference>
<protein>
    <submittedName>
        <fullName evidence="8">RNA polymerase sigma factor for flagellar operon FliA</fullName>
    </submittedName>
</protein>
<dbReference type="Pfam" id="PF04542">
    <property type="entry name" value="Sigma70_r2"/>
    <property type="match status" value="1"/>
</dbReference>
<gene>
    <name evidence="8" type="ORF">J2S90_003537</name>
    <name evidence="9" type="ORF">J2S93_002827</name>
</gene>
<evidence type="ECO:0000256" key="1">
    <source>
        <dbReference type="ARBA" id="ARBA00010641"/>
    </source>
</evidence>
<evidence type="ECO:0000256" key="2">
    <source>
        <dbReference type="ARBA" id="ARBA00023015"/>
    </source>
</evidence>
<evidence type="ECO:0000313" key="10">
    <source>
        <dbReference type="Proteomes" id="UP001230951"/>
    </source>
</evidence>
<keyword evidence="4" id="KW-0238">DNA-binding</keyword>
<dbReference type="SUPFAM" id="SSF88946">
    <property type="entry name" value="Sigma2 domain of RNA polymerase sigma factors"/>
    <property type="match status" value="1"/>
</dbReference>
<dbReference type="PANTHER" id="PTHR30385">
    <property type="entry name" value="SIGMA FACTOR F FLAGELLAR"/>
    <property type="match status" value="1"/>
</dbReference>
<dbReference type="Gene3D" id="1.20.140.160">
    <property type="match status" value="1"/>
</dbReference>
<evidence type="ECO:0000259" key="6">
    <source>
        <dbReference type="Pfam" id="PF04542"/>
    </source>
</evidence>